<sequence length="205" mass="21904">MLFKKSLAIILSSAILVSTVGTTYATAAELKESSKVLVASTDENDAITVSATNGSLTIEEAPIEEDSIITPMYISGNFWGVVFKFILSAIASEIVTTNYTIFTNWLANKAEKWGGDKNGDAYVKINGHEFSASAASNMVGDGKANQSVRVKDLQVALTDLGYPCGTIDGKWGPKTKAALIKFQTNKKLSADGIAGKNTWRKLAVK</sequence>
<feature type="chain" id="PRO_5036705100" evidence="1">
    <location>
        <begin position="28"/>
        <end position="205"/>
    </location>
</feature>
<comment type="caution">
    <text evidence="3">The sequence shown here is derived from an EMBL/GenBank/DDBJ whole genome shotgun (WGS) entry which is preliminary data.</text>
</comment>
<feature type="signal peptide" evidence="1">
    <location>
        <begin position="1"/>
        <end position="27"/>
    </location>
</feature>
<protein>
    <submittedName>
        <fullName evidence="3">Peptidoglycan-binding protein</fullName>
    </submittedName>
</protein>
<dbReference type="EMBL" id="JAGTPX010000037">
    <property type="protein sequence ID" value="MBR8672336.1"/>
    <property type="molecule type" value="Genomic_DNA"/>
</dbReference>
<dbReference type="SUPFAM" id="SSF47090">
    <property type="entry name" value="PGBD-like"/>
    <property type="match status" value="1"/>
</dbReference>
<feature type="domain" description="Peptidoglycan binding-like" evidence="2">
    <location>
        <begin position="149"/>
        <end position="202"/>
    </location>
</feature>
<dbReference type="InterPro" id="IPR036366">
    <property type="entry name" value="PGBDSf"/>
</dbReference>
<dbReference type="Pfam" id="PF01471">
    <property type="entry name" value="PG_binding_1"/>
    <property type="match status" value="1"/>
</dbReference>
<dbReference type="AlphaFoldDB" id="A0A941GGF0"/>
<keyword evidence="1" id="KW-0732">Signal</keyword>
<proteinExistence type="predicted"/>
<evidence type="ECO:0000313" key="3">
    <source>
        <dbReference type="EMBL" id="MBR8672336.1"/>
    </source>
</evidence>
<name>A0A941GGF0_NIACI</name>
<dbReference type="RefSeq" id="WP_212121612.1">
    <property type="nucleotide sequence ID" value="NZ_JAGTPX020000035.1"/>
</dbReference>
<organism evidence="3">
    <name type="scientific">Niallia circulans</name>
    <name type="common">Bacillus circulans</name>
    <dbReference type="NCBI Taxonomy" id="1397"/>
    <lineage>
        <taxon>Bacteria</taxon>
        <taxon>Bacillati</taxon>
        <taxon>Bacillota</taxon>
        <taxon>Bacilli</taxon>
        <taxon>Bacillales</taxon>
        <taxon>Bacillaceae</taxon>
        <taxon>Niallia</taxon>
    </lineage>
</organism>
<reference evidence="3" key="1">
    <citation type="submission" date="2021-04" db="EMBL/GenBank/DDBJ databases">
        <title>Genomic analysis of electroactive and textile dye degrading Bacillus circulans strain: DC10 isolated from constructed wetland-microbial fuel cells treating textile dye wastewaters.</title>
        <authorList>
            <person name="Patel D.U."/>
            <person name="Desai C.R."/>
        </authorList>
    </citation>
    <scope>NUCLEOTIDE SEQUENCE</scope>
    <source>
        <strain evidence="3">DC10</strain>
    </source>
</reference>
<dbReference type="InterPro" id="IPR036365">
    <property type="entry name" value="PGBD-like_sf"/>
</dbReference>
<evidence type="ECO:0000259" key="2">
    <source>
        <dbReference type="Pfam" id="PF01471"/>
    </source>
</evidence>
<dbReference type="InterPro" id="IPR002477">
    <property type="entry name" value="Peptidoglycan-bd-like"/>
</dbReference>
<gene>
    <name evidence="3" type="ORF">KD144_22610</name>
</gene>
<dbReference type="Gene3D" id="1.10.101.10">
    <property type="entry name" value="PGBD-like superfamily/PGBD"/>
    <property type="match status" value="1"/>
</dbReference>
<evidence type="ECO:0000256" key="1">
    <source>
        <dbReference type="SAM" id="SignalP"/>
    </source>
</evidence>
<accession>A0A941GGF0</accession>